<gene>
    <name evidence="2" type="ORF">DBZ45_09205</name>
</gene>
<keyword evidence="1" id="KW-1133">Transmembrane helix</keyword>
<dbReference type="EMBL" id="QLNP01000067">
    <property type="protein sequence ID" value="RAM37764.1"/>
    <property type="molecule type" value="Genomic_DNA"/>
</dbReference>
<evidence type="ECO:0000256" key="1">
    <source>
        <dbReference type="SAM" id="Phobius"/>
    </source>
</evidence>
<accession>A0A328HHY2</accession>
<evidence type="ECO:0000313" key="2">
    <source>
        <dbReference type="EMBL" id="RAM37764.1"/>
    </source>
</evidence>
<organism evidence="2 3">
    <name type="scientific">Arthrobacter globiformis</name>
    <dbReference type="NCBI Taxonomy" id="1665"/>
    <lineage>
        <taxon>Bacteria</taxon>
        <taxon>Bacillati</taxon>
        <taxon>Actinomycetota</taxon>
        <taxon>Actinomycetes</taxon>
        <taxon>Micrococcales</taxon>
        <taxon>Micrococcaceae</taxon>
        <taxon>Arthrobacter</taxon>
    </lineage>
</organism>
<comment type="caution">
    <text evidence="2">The sequence shown here is derived from an EMBL/GenBank/DDBJ whole genome shotgun (WGS) entry which is preliminary data.</text>
</comment>
<name>A0A328HHY2_ARTGO</name>
<proteinExistence type="predicted"/>
<keyword evidence="1" id="KW-0472">Membrane</keyword>
<evidence type="ECO:0000313" key="3">
    <source>
        <dbReference type="Proteomes" id="UP000249166"/>
    </source>
</evidence>
<dbReference type="OrthoDB" id="4954306at2"/>
<keyword evidence="1" id="KW-0812">Transmembrane</keyword>
<dbReference type="Proteomes" id="UP000249166">
    <property type="component" value="Unassembled WGS sequence"/>
</dbReference>
<dbReference type="AlphaFoldDB" id="A0A328HHY2"/>
<protein>
    <submittedName>
        <fullName evidence="2">Uncharacterized protein</fullName>
    </submittedName>
</protein>
<reference evidence="2 3" key="1">
    <citation type="submission" date="2018-04" db="EMBL/GenBank/DDBJ databases">
        <title>Bacteria isolated from cave deposits of Manipur.</title>
        <authorList>
            <person name="Sahoo D."/>
            <person name="Sarangthem I."/>
            <person name="Nandeibam J."/>
        </authorList>
    </citation>
    <scope>NUCLEOTIDE SEQUENCE [LARGE SCALE GENOMIC DNA]</scope>
    <source>
        <strain evidence="3">mrc11</strain>
    </source>
</reference>
<feature type="transmembrane region" description="Helical" evidence="1">
    <location>
        <begin position="58"/>
        <end position="81"/>
    </location>
</feature>
<feature type="transmembrane region" description="Helical" evidence="1">
    <location>
        <begin position="93"/>
        <end position="112"/>
    </location>
</feature>
<sequence>MGGHMPSTDDQVRGAHEEALARGEKRVLSRAVDGRLHSYAKDEIGIVTASSQPQVRSAVGFTVMAVFFVAFAVGSVLLVFAPTGRGQDPLWGALFLTAASAGGVAYSARMASTAAKARRLRKERGVPEPTAKQFDW</sequence>